<reference evidence="3 4" key="2">
    <citation type="journal article" date="2012" name="Stand. Genomic Sci.">
        <title>Complete genome sequence of the aquatic bacterium Runella slithyformis type strain (LSU 4(T)).</title>
        <authorList>
            <person name="Copeland A."/>
            <person name="Zhang X."/>
            <person name="Misra M."/>
            <person name="Lapidus A."/>
            <person name="Nolan M."/>
            <person name="Lucas S."/>
            <person name="Deshpande S."/>
            <person name="Cheng J.F."/>
            <person name="Tapia R."/>
            <person name="Goodwin L.A."/>
            <person name="Pitluck S."/>
            <person name="Liolios K."/>
            <person name="Pagani I."/>
            <person name="Ivanova N."/>
            <person name="Mikhailova N."/>
            <person name="Pati A."/>
            <person name="Chen A."/>
            <person name="Palaniappan K."/>
            <person name="Land M."/>
            <person name="Hauser L."/>
            <person name="Pan C."/>
            <person name="Jeffries C.D."/>
            <person name="Detter J.C."/>
            <person name="Brambilla E.M."/>
            <person name="Rohde M."/>
            <person name="Djao O.D."/>
            <person name="Goker M."/>
            <person name="Sikorski J."/>
            <person name="Tindall B.J."/>
            <person name="Woyke T."/>
            <person name="Bristow J."/>
            <person name="Eisen J.A."/>
            <person name="Markowitz V."/>
            <person name="Hugenholtz P."/>
            <person name="Kyrpides N.C."/>
            <person name="Klenk H.P."/>
            <person name="Mavromatis K."/>
        </authorList>
    </citation>
    <scope>NUCLEOTIDE SEQUENCE [LARGE SCALE GENOMIC DNA]</scope>
    <source>
        <strain evidence="4">ATCC 29530 / DSM 19594 / LMG 11500 / NCIMB 11436 / LSU 4</strain>
    </source>
</reference>
<dbReference type="InterPro" id="IPR002765">
    <property type="entry name" value="UPF0145_YbjQ-like"/>
</dbReference>
<keyword evidence="4" id="KW-1185">Reference proteome</keyword>
<dbReference type="InterPro" id="IPR035439">
    <property type="entry name" value="UPF0145_dom_sf"/>
</dbReference>
<dbReference type="PANTHER" id="PTHR34068">
    <property type="entry name" value="UPF0145 PROTEIN YBJQ"/>
    <property type="match status" value="1"/>
</dbReference>
<evidence type="ECO:0000313" key="3">
    <source>
        <dbReference type="EMBL" id="AEI50881.1"/>
    </source>
</evidence>
<dbReference type="Gene3D" id="3.30.110.70">
    <property type="entry name" value="Hypothetical protein apc22750. Chain B"/>
    <property type="match status" value="1"/>
</dbReference>
<evidence type="ECO:0000256" key="2">
    <source>
        <dbReference type="HAMAP-Rule" id="MF_00338"/>
    </source>
</evidence>
<proteinExistence type="inferred from homology"/>
<accession>A0A7U3ZPB1</accession>
<dbReference type="Proteomes" id="UP000000493">
    <property type="component" value="Chromosome"/>
</dbReference>
<evidence type="ECO:0000313" key="4">
    <source>
        <dbReference type="Proteomes" id="UP000000493"/>
    </source>
</evidence>
<comment type="similarity">
    <text evidence="1 2">Belongs to the UPF0145 family.</text>
</comment>
<dbReference type="SUPFAM" id="SSF117782">
    <property type="entry name" value="YbjQ-like"/>
    <property type="match status" value="1"/>
</dbReference>
<dbReference type="RefSeq" id="WP_013930171.1">
    <property type="nucleotide sequence ID" value="NC_015703.1"/>
</dbReference>
<organism evidence="3 4">
    <name type="scientific">Runella slithyformis (strain ATCC 29530 / DSM 19594 / LMG 11500 / NCIMB 11436 / LSU 4)</name>
    <dbReference type="NCBI Taxonomy" id="761193"/>
    <lineage>
        <taxon>Bacteria</taxon>
        <taxon>Pseudomonadati</taxon>
        <taxon>Bacteroidota</taxon>
        <taxon>Cytophagia</taxon>
        <taxon>Cytophagales</taxon>
        <taxon>Spirosomataceae</taxon>
        <taxon>Runella</taxon>
    </lineage>
</organism>
<reference evidence="4" key="1">
    <citation type="submission" date="2011-06" db="EMBL/GenBank/DDBJ databases">
        <title>The complete genome of chromosome of Runella slithyformis DSM 19594.</title>
        <authorList>
            <consortium name="US DOE Joint Genome Institute (JGI-PGF)"/>
            <person name="Lucas S."/>
            <person name="Han J."/>
            <person name="Lapidus A."/>
            <person name="Bruce D."/>
            <person name="Goodwin L."/>
            <person name="Pitluck S."/>
            <person name="Peters L."/>
            <person name="Kyrpides N."/>
            <person name="Mavromatis K."/>
            <person name="Ivanova N."/>
            <person name="Ovchinnikova G."/>
            <person name="Zhang X."/>
            <person name="Misra M."/>
            <person name="Detter J.C."/>
            <person name="Tapia R."/>
            <person name="Han C."/>
            <person name="Land M."/>
            <person name="Hauser L."/>
            <person name="Markowitz V."/>
            <person name="Cheng J.-F."/>
            <person name="Hugenholtz P."/>
            <person name="Woyke T."/>
            <person name="Wu D."/>
            <person name="Tindall B."/>
            <person name="Faehrich R."/>
            <person name="Brambilla E."/>
            <person name="Klenk H.-P."/>
            <person name="Eisen J.A."/>
        </authorList>
    </citation>
    <scope>NUCLEOTIDE SEQUENCE [LARGE SCALE GENOMIC DNA]</scope>
    <source>
        <strain evidence="4">ATCC 29530 / DSM 19594 / LMG 11500 / NCIMB 11436 / LSU 4</strain>
    </source>
</reference>
<dbReference type="Pfam" id="PF01906">
    <property type="entry name" value="YbjQ_1"/>
    <property type="match status" value="1"/>
</dbReference>
<protein>
    <recommendedName>
        <fullName evidence="2">UPF0145 protein Runsl_4561</fullName>
    </recommendedName>
</protein>
<dbReference type="KEGG" id="rsi:Runsl_4561"/>
<sequence length="111" mass="11634">MLITTTNNIEGKTIAKYIGLVNGEAIIGANLVKDFFAGISDIVGGRSGAYEQGLREAKSIALKEMIDQAQRLGANAIIGVDLDFQTIGGNGSMLMVSANGTAIVFEEGQKK</sequence>
<dbReference type="AlphaFoldDB" id="A0A7U3ZPB1"/>
<dbReference type="HAMAP" id="MF_00338">
    <property type="entry name" value="UPF0145"/>
    <property type="match status" value="1"/>
</dbReference>
<name>A0A7U3ZPB1_RUNSL</name>
<dbReference type="PANTHER" id="PTHR34068:SF1">
    <property type="entry name" value="UPF0145 PROTEIN YBJQ"/>
    <property type="match status" value="1"/>
</dbReference>
<dbReference type="EMBL" id="CP002859">
    <property type="protein sequence ID" value="AEI50881.1"/>
    <property type="molecule type" value="Genomic_DNA"/>
</dbReference>
<gene>
    <name evidence="3" type="ordered locus">Runsl_4561</name>
</gene>
<evidence type="ECO:0000256" key="1">
    <source>
        <dbReference type="ARBA" id="ARBA00010751"/>
    </source>
</evidence>